<comment type="cofactor">
    <cofactor evidence="1">
        <name>FMN</name>
        <dbReference type="ChEBI" id="CHEBI:58210"/>
    </cofactor>
</comment>
<dbReference type="SUPFAM" id="SSF46548">
    <property type="entry name" value="alpha-helical ferredoxin"/>
    <property type="match status" value="1"/>
</dbReference>
<feature type="region of interest" description="Disordered" evidence="21">
    <location>
        <begin position="689"/>
        <end position="708"/>
    </location>
</feature>
<dbReference type="Gene3D" id="3.50.50.60">
    <property type="entry name" value="FAD/NAD(P)-binding domain"/>
    <property type="match status" value="3"/>
</dbReference>
<keyword evidence="15" id="KW-0408">Iron</keyword>
<evidence type="ECO:0000259" key="22">
    <source>
        <dbReference type="Pfam" id="PF00310"/>
    </source>
</evidence>
<dbReference type="Gene3D" id="3.20.20.70">
    <property type="entry name" value="Aldolase class I"/>
    <property type="match status" value="2"/>
</dbReference>
<dbReference type="Gene3D" id="2.160.20.60">
    <property type="entry name" value="Glutamate synthase, alpha subunit, C-terminal domain"/>
    <property type="match status" value="1"/>
</dbReference>
<dbReference type="FunFam" id="3.20.20.70:FF:000314">
    <property type="entry name" value="Uncharacterized protein, isoform E"/>
    <property type="match status" value="1"/>
</dbReference>
<evidence type="ECO:0000256" key="17">
    <source>
        <dbReference type="ARBA" id="ARBA00023164"/>
    </source>
</evidence>
<feature type="region of interest" description="Disordered" evidence="21">
    <location>
        <begin position="1309"/>
        <end position="1374"/>
    </location>
</feature>
<comment type="similarity">
    <text evidence="7">Belongs to the glutamate synthase family.</text>
</comment>
<reference evidence="28" key="1">
    <citation type="submission" date="2021-02" db="EMBL/GenBank/DDBJ databases">
        <authorList>
            <person name="Dougan E. K."/>
            <person name="Rhodes N."/>
            <person name="Thang M."/>
            <person name="Chan C."/>
        </authorList>
    </citation>
    <scope>NUCLEOTIDE SEQUENCE</scope>
</reference>
<keyword evidence="10" id="KW-0288">FMN</keyword>
<organism evidence="28 29">
    <name type="scientific">Polarella glacialis</name>
    <name type="common">Dinoflagellate</name>
    <dbReference type="NCBI Taxonomy" id="89957"/>
    <lineage>
        <taxon>Eukaryota</taxon>
        <taxon>Sar</taxon>
        <taxon>Alveolata</taxon>
        <taxon>Dinophyceae</taxon>
        <taxon>Suessiales</taxon>
        <taxon>Suessiaceae</taxon>
        <taxon>Polarella</taxon>
    </lineage>
</organism>
<feature type="domain" description="Dihydroprymidine dehydrogenase" evidence="27">
    <location>
        <begin position="1437"/>
        <end position="1548"/>
    </location>
</feature>
<evidence type="ECO:0000256" key="9">
    <source>
        <dbReference type="ARBA" id="ARBA00022630"/>
    </source>
</evidence>
<dbReference type="CDD" id="cd02808">
    <property type="entry name" value="GltS_FMN"/>
    <property type="match status" value="1"/>
</dbReference>
<dbReference type="InterPro" id="IPR051394">
    <property type="entry name" value="Glutamate_Synthase"/>
</dbReference>
<evidence type="ECO:0000256" key="13">
    <source>
        <dbReference type="ARBA" id="ARBA00022962"/>
    </source>
</evidence>
<dbReference type="Pfam" id="PF01645">
    <property type="entry name" value="Glu_synthase"/>
    <property type="match status" value="1"/>
</dbReference>
<comment type="caution">
    <text evidence="28">The sequence shown here is derived from an EMBL/GenBank/DDBJ whole genome shotgun (WGS) entry which is preliminary data.</text>
</comment>
<dbReference type="PANTHER" id="PTHR43100">
    <property type="entry name" value="GLUTAMATE SYNTHASE [NADPH] SMALL CHAIN"/>
    <property type="match status" value="1"/>
</dbReference>
<dbReference type="Proteomes" id="UP000626109">
    <property type="component" value="Unassembled WGS sequence"/>
</dbReference>
<evidence type="ECO:0000256" key="16">
    <source>
        <dbReference type="ARBA" id="ARBA00023014"/>
    </source>
</evidence>
<dbReference type="EMBL" id="CAJNNW010021578">
    <property type="protein sequence ID" value="CAE8668197.1"/>
    <property type="molecule type" value="Genomic_DNA"/>
</dbReference>
<proteinExistence type="inferred from homology"/>
<evidence type="ECO:0000256" key="14">
    <source>
        <dbReference type="ARBA" id="ARBA00023002"/>
    </source>
</evidence>
<dbReference type="PRINTS" id="PR00419">
    <property type="entry name" value="ADXRDTASE"/>
</dbReference>
<evidence type="ECO:0000256" key="21">
    <source>
        <dbReference type="SAM" id="MobiDB-lite"/>
    </source>
</evidence>
<dbReference type="Pfam" id="PF01493">
    <property type="entry name" value="GXGXG"/>
    <property type="match status" value="1"/>
</dbReference>
<gene>
    <name evidence="28" type="ORF">PGLA2088_LOCUS16845</name>
</gene>
<evidence type="ECO:0000256" key="15">
    <source>
        <dbReference type="ARBA" id="ARBA00023004"/>
    </source>
</evidence>
<dbReference type="InterPro" id="IPR006982">
    <property type="entry name" value="Glu_synth_centr_N"/>
</dbReference>
<dbReference type="InterPro" id="IPR028261">
    <property type="entry name" value="DPD_II"/>
</dbReference>
<evidence type="ECO:0000256" key="3">
    <source>
        <dbReference type="ARBA" id="ARBA00001974"/>
    </source>
</evidence>
<dbReference type="GO" id="GO:0051538">
    <property type="term" value="F:3 iron, 4 sulfur cluster binding"/>
    <property type="evidence" value="ECO:0007669"/>
    <property type="project" value="UniProtKB-KW"/>
</dbReference>
<name>A0A813J741_POLGL</name>
<dbReference type="UniPathway" id="UPA00045"/>
<evidence type="ECO:0000256" key="20">
    <source>
        <dbReference type="ARBA" id="ARBA00048867"/>
    </source>
</evidence>
<dbReference type="InterPro" id="IPR029055">
    <property type="entry name" value="Ntn_hydrolases_N"/>
</dbReference>
<dbReference type="InterPro" id="IPR006005">
    <property type="entry name" value="Glut_synth_ssu1"/>
</dbReference>
<keyword evidence="9" id="KW-0285">Flavoprotein</keyword>
<dbReference type="SUPFAM" id="SSF56235">
    <property type="entry name" value="N-terminal nucleophile aminohydrolases (Ntn hydrolases)"/>
    <property type="match status" value="1"/>
</dbReference>
<keyword evidence="17" id="KW-0314">Glutamate biosynthesis</keyword>
<dbReference type="GO" id="GO:0016040">
    <property type="term" value="F:glutamate synthase (NADH) activity"/>
    <property type="evidence" value="ECO:0007669"/>
    <property type="project" value="UniProtKB-EC"/>
</dbReference>
<comment type="cofactor">
    <cofactor evidence="3">
        <name>FAD</name>
        <dbReference type="ChEBI" id="CHEBI:57692"/>
    </cofactor>
</comment>
<dbReference type="Pfam" id="PF07992">
    <property type="entry name" value="Pyr_redox_2"/>
    <property type="match status" value="1"/>
</dbReference>
<comment type="pathway">
    <text evidence="5">Nitrogen metabolism.</text>
</comment>
<dbReference type="InterPro" id="IPR009051">
    <property type="entry name" value="Helical_ferredxn"/>
</dbReference>
<keyword evidence="8" id="KW-0028">Amino-acid biosynthesis</keyword>
<evidence type="ECO:0000256" key="1">
    <source>
        <dbReference type="ARBA" id="ARBA00001917"/>
    </source>
</evidence>
<evidence type="ECO:0000256" key="2">
    <source>
        <dbReference type="ARBA" id="ARBA00001927"/>
    </source>
</evidence>
<dbReference type="Gene3D" id="1.10.1060.10">
    <property type="entry name" value="Alpha-helical ferredoxin"/>
    <property type="match status" value="1"/>
</dbReference>
<comment type="pathway">
    <text evidence="6">Amino-acid biosynthesis; L-glutamate biosynthesis via GLT pathway; L-glutamate from 2-oxoglutarate and L-glutamine (NAD(+) route): step 1/1.</text>
</comment>
<dbReference type="PANTHER" id="PTHR43100:SF1">
    <property type="entry name" value="GLUTAMATE SYNTHASE [NADPH] SMALL CHAIN"/>
    <property type="match status" value="1"/>
</dbReference>
<dbReference type="SUPFAM" id="SSF51971">
    <property type="entry name" value="Nucleotide-binding domain"/>
    <property type="match status" value="1"/>
</dbReference>
<evidence type="ECO:0000259" key="26">
    <source>
        <dbReference type="Pfam" id="PF07992"/>
    </source>
</evidence>
<dbReference type="Pfam" id="PF14691">
    <property type="entry name" value="Fer4_20"/>
    <property type="match status" value="1"/>
</dbReference>
<feature type="domain" description="Glutamate synthase" evidence="24">
    <location>
        <begin position="590"/>
        <end position="962"/>
    </location>
</feature>
<dbReference type="InterPro" id="IPR036188">
    <property type="entry name" value="FAD/NAD-bd_sf"/>
</dbReference>
<dbReference type="Gene3D" id="3.60.20.10">
    <property type="entry name" value="Glutamine Phosphoribosylpyrophosphate, subunit 1, domain 1"/>
    <property type="match status" value="1"/>
</dbReference>
<dbReference type="GO" id="GO:0016639">
    <property type="term" value="F:oxidoreductase activity, acting on the CH-NH2 group of donors, NAD or NADP as acceptor"/>
    <property type="evidence" value="ECO:0007669"/>
    <property type="project" value="InterPro"/>
</dbReference>
<evidence type="ECO:0000256" key="8">
    <source>
        <dbReference type="ARBA" id="ARBA00022605"/>
    </source>
</evidence>
<dbReference type="InterPro" id="IPR017932">
    <property type="entry name" value="GATase_2_dom"/>
</dbReference>
<keyword evidence="11" id="KW-0479">Metal-binding</keyword>
<dbReference type="EC" id="1.4.1.14" evidence="19"/>
<protein>
    <recommendedName>
        <fullName evidence="19">glutamate synthase (NADH)</fullName>
        <ecNumber evidence="19">1.4.1.14</ecNumber>
    </recommendedName>
</protein>
<dbReference type="GO" id="GO:0097054">
    <property type="term" value="P:L-glutamate biosynthetic process"/>
    <property type="evidence" value="ECO:0007669"/>
    <property type="project" value="UniProtKB-UniPathway"/>
</dbReference>
<evidence type="ECO:0000256" key="4">
    <source>
        <dbReference type="ARBA" id="ARBA00004802"/>
    </source>
</evidence>
<keyword evidence="18" id="KW-0003">3Fe-4S</keyword>
<evidence type="ECO:0000256" key="7">
    <source>
        <dbReference type="ARBA" id="ARBA00009716"/>
    </source>
</evidence>
<accession>A0A813J741</accession>
<dbReference type="Pfam" id="PF04898">
    <property type="entry name" value="Glu_syn_central"/>
    <property type="match status" value="1"/>
</dbReference>
<dbReference type="InterPro" id="IPR036485">
    <property type="entry name" value="Glu_synth_asu_C_sf"/>
</dbReference>
<dbReference type="InterPro" id="IPR002489">
    <property type="entry name" value="Glu_synth_asu_C"/>
</dbReference>
<feature type="region of interest" description="Disordered" evidence="21">
    <location>
        <begin position="209"/>
        <end position="235"/>
    </location>
</feature>
<dbReference type="FunFam" id="3.20.20.70:FF:000031">
    <property type="entry name" value="Glutamate synthase 1 [NADH]"/>
    <property type="match status" value="1"/>
</dbReference>
<feature type="compositionally biased region" description="Low complexity" evidence="21">
    <location>
        <begin position="1323"/>
        <end position="1347"/>
    </location>
</feature>
<dbReference type="InterPro" id="IPR013785">
    <property type="entry name" value="Aldolase_TIM"/>
</dbReference>
<evidence type="ECO:0000256" key="11">
    <source>
        <dbReference type="ARBA" id="ARBA00022723"/>
    </source>
</evidence>
<keyword evidence="12" id="KW-0274">FAD</keyword>
<feature type="domain" description="Glutamate synthase alpha subunit C-terminal" evidence="23">
    <location>
        <begin position="1051"/>
        <end position="1236"/>
    </location>
</feature>
<dbReference type="SUPFAM" id="SSF69336">
    <property type="entry name" value="Alpha subunit of glutamate synthase, C-terminal domain"/>
    <property type="match status" value="1"/>
</dbReference>
<dbReference type="InterPro" id="IPR023753">
    <property type="entry name" value="FAD/NAD-binding_dom"/>
</dbReference>
<comment type="catalytic activity">
    <reaction evidence="20">
        <text>2 L-glutamate + NAD(+) = L-glutamine + 2-oxoglutarate + NADH + H(+)</text>
        <dbReference type="Rhea" id="RHEA:13753"/>
        <dbReference type="ChEBI" id="CHEBI:15378"/>
        <dbReference type="ChEBI" id="CHEBI:16810"/>
        <dbReference type="ChEBI" id="CHEBI:29985"/>
        <dbReference type="ChEBI" id="CHEBI:57540"/>
        <dbReference type="ChEBI" id="CHEBI:57945"/>
        <dbReference type="ChEBI" id="CHEBI:58359"/>
        <dbReference type="EC" id="1.4.1.14"/>
    </reaction>
</comment>
<evidence type="ECO:0000256" key="6">
    <source>
        <dbReference type="ARBA" id="ARBA00004944"/>
    </source>
</evidence>
<feature type="domain" description="Glutamate synthase central-N" evidence="25">
    <location>
        <begin position="238"/>
        <end position="524"/>
    </location>
</feature>
<evidence type="ECO:0000259" key="27">
    <source>
        <dbReference type="Pfam" id="PF14691"/>
    </source>
</evidence>
<comment type="pathway">
    <text evidence="4">Energy metabolism; nitrogen metabolism.</text>
</comment>
<sequence>MKAREPLLSSPLLPDIEKAFPLFNDEQTDSSQLDNIMEVIALCGRSLVEVALLMMPQAWEKTPFVNQELRDFLQVQSSVMEPWDGPALLCFTDSNTAGACLDRNGLRPCRYYLTRDKRLICASEAGVVPSIDPKDVVKKGRLRPGHIISVDFKLQRVFHDEEIKEQLASAQPYGQWIKENSFTLENIRQYAQRPARTFAWNPLRHGLSVESNNKNKESSWEVKNGGAPRKGDPSDQGLRAFGYTLEALEMLLLPMAKQAAEALGSMGNDTPLACLSEMPRPVYDFFYQRFAQVSNPPVDPIRESMVMSLSTWLGPERNLFAPLSPEHCRRLWLEHPCLLPSDMDAIYAMSGFRGWTMHAIDTTFPVAEGKHALHRHLLRVCSQACDAVRFGHCQLLVLSDRAVGRERAPLPALLCAGAVHQALVREKLRLQTAVMVDSGEPHEVSHHCLLFTFGADAVCPYNAYEAILKLFRDGKLAPELGMEKYFKNYQTAVGLGILKVMAKMGVSTFQSYKGAQIAEPIGLNEQLTKLCFRGSLSQVGGLGFDHVAGRTLRLHARGFPDSVLPSHQISAALDNDGKYHLRQVGECELHVNEPMAIAKLQEAARTNSRAAYASFAAIHNKLVTKASLRGQLAFRDPTEYQLKAIPLKEVEPAANIVKRFRTGAMSYGSISMEAHATLAIAMNRLGGKSNTGEGGEDPARYQQMESGDSANSAIKQVASGRFGVTIEYLSNAKELQIKMAQGAKPGEGGELPGWKVEPHIAECRNSTAGVGLVSPPPHHDIYSIEDLAQLIYDLKSANPGASVSVKLVSEQGVGVVAAGVAKCKADHILISGADGGTGASKWTGIKGAGAPWELGLAETHQTLVLNGLRGRVSLETDGQLRTGRDVVIAALLGAEHFGFATAPLIALGCIMMRKCHLNTCPVGIATQDPVLRAKFEGLPEHVVNYLLLVAEEVRVLMARLGFRTMDEMIGRTDTMTWSPKTFCETPLLLVKLLTPASGLPDAGKIGKVENRKLYPQDRSSVTAPGSVTAQLITAFAKTLEHGKPARHEIKDVRNRERSVGTTLAHELHKAWGDSVSAGSCHARLEGTCGQSFGAFIGRGIFLELEGDSQDYFGKGLSGGALAVFPHAEALAAGFKSEENVIIGNVALYGATGGVAFVRGMCTERFAVRNSGAWAVVEGAGDHCCEYMTGGRVAVLGVTGSNFAAGMSGGLAWVWDPSGSFEAQVNGDNSVELSRMAVHQKHAAYPHDAEDLRELLAAHRRLTGSEVAAELLGKWPQVLPEFVRVFPGDFMKALERGDKGLAGTAAFRSWLPPDAEDAESSGKTTPTTTPTTPTTPTTTATPTPTKTARTAEEEEAVTPEKMENLRSKPMNTRPTPVLTRKAFKMPTHDIEDLAKASSSLGLQRNKIDEEAKLAGDRGFVKYSRAEIKKRELRSRTGDFLELYDHQEALQVRTQAARCMDCGTPFCHQSVTNRSGCPLGNLIPEWNSLVQQGDWKRAFQRLRQTNNFPEFTGRVCPAPCEASCTLGIIDDPVSIKSVELFIVDEAYRNGWMEARPQPARSGRKVAIIGSGPAGLAAADELNQMGHSVTVYERSDRPGGLMMYGVPNMKADKLNVVERRTKIMEKEGVEFVCGRAGSVGQPGGPTAEELLAGSDAVLLATGATTGRDMERVPGRHFKGIHLAMDFLHGNTKAILDNGVVDETWRRTSNTNSKPPIDAKDKHVVIIGGGDTGNDCIGTSVRHHAASVVNLELLPQPPPSRAASTPWPHWPNMMRTDYGHEEAAQMLNAGQDIRTFSAQTREFIGDAGGNVTGVRIVDLEWTTSVDDEGGHMQMQELAGSERMIPADLVLLALGFLGPEAALAEHFGLAVDSPGGTFRATDGSTAAARNQKKNAFRTSNPQVFAAGDCRRGQSLVVWAIAEGREASKAIHKQIVG</sequence>
<dbReference type="SUPFAM" id="SSF51395">
    <property type="entry name" value="FMN-linked oxidoreductases"/>
    <property type="match status" value="1"/>
</dbReference>
<evidence type="ECO:0000256" key="18">
    <source>
        <dbReference type="ARBA" id="ARBA00023291"/>
    </source>
</evidence>
<evidence type="ECO:0000256" key="12">
    <source>
        <dbReference type="ARBA" id="ARBA00022827"/>
    </source>
</evidence>
<dbReference type="InterPro" id="IPR002932">
    <property type="entry name" value="Glu_synthdom"/>
</dbReference>
<dbReference type="GO" id="GO:0046872">
    <property type="term" value="F:metal ion binding"/>
    <property type="evidence" value="ECO:0007669"/>
    <property type="project" value="UniProtKB-KW"/>
</dbReference>
<evidence type="ECO:0000256" key="19">
    <source>
        <dbReference type="ARBA" id="ARBA00024383"/>
    </source>
</evidence>
<keyword evidence="14" id="KW-0560">Oxidoreductase</keyword>
<feature type="domain" description="FAD/NAD(P)-binding" evidence="26">
    <location>
        <begin position="1562"/>
        <end position="1918"/>
    </location>
</feature>
<evidence type="ECO:0000259" key="25">
    <source>
        <dbReference type="Pfam" id="PF04898"/>
    </source>
</evidence>
<dbReference type="NCBIfam" id="NF008730">
    <property type="entry name" value="PRK11750.1"/>
    <property type="match status" value="1"/>
</dbReference>
<evidence type="ECO:0000259" key="23">
    <source>
        <dbReference type="Pfam" id="PF01493"/>
    </source>
</evidence>
<evidence type="ECO:0000259" key="24">
    <source>
        <dbReference type="Pfam" id="PF01645"/>
    </source>
</evidence>
<comment type="cofactor">
    <cofactor evidence="2">
        <name>[3Fe-4S] cluster</name>
        <dbReference type="ChEBI" id="CHEBI:21137"/>
    </cofactor>
</comment>
<evidence type="ECO:0000256" key="5">
    <source>
        <dbReference type="ARBA" id="ARBA00004909"/>
    </source>
</evidence>
<evidence type="ECO:0000256" key="10">
    <source>
        <dbReference type="ARBA" id="ARBA00022643"/>
    </source>
</evidence>
<evidence type="ECO:0000313" key="29">
    <source>
        <dbReference type="Proteomes" id="UP000626109"/>
    </source>
</evidence>
<keyword evidence="13" id="KW-0315">Glutamine amidotransferase</keyword>
<keyword evidence="16" id="KW-0411">Iron-sulfur</keyword>
<evidence type="ECO:0000313" key="28">
    <source>
        <dbReference type="EMBL" id="CAE8668197.1"/>
    </source>
</evidence>
<feature type="domain" description="Glutamine amidotransferase type-2" evidence="22">
    <location>
        <begin position="1"/>
        <end position="176"/>
    </location>
</feature>
<dbReference type="Pfam" id="PF00310">
    <property type="entry name" value="GATase_2"/>
    <property type="match status" value="1"/>
</dbReference>
<dbReference type="NCBIfam" id="TIGR01317">
    <property type="entry name" value="GOGAT_sm_gam"/>
    <property type="match status" value="1"/>
</dbReference>
<dbReference type="UniPathway" id="UPA00634">
    <property type="reaction ID" value="UER00690"/>
</dbReference>